<dbReference type="PANTHER" id="PTHR32305:SF15">
    <property type="entry name" value="PROTEIN RHSA-RELATED"/>
    <property type="match status" value="1"/>
</dbReference>
<dbReference type="NCBIfam" id="TIGR03696">
    <property type="entry name" value="Rhs_assc_core"/>
    <property type="match status" value="1"/>
</dbReference>
<dbReference type="Pfam" id="PF25023">
    <property type="entry name" value="TEN_YD-shell"/>
    <property type="match status" value="1"/>
</dbReference>
<name>A0A9X4MAZ5_9CYAN</name>
<reference evidence="3" key="1">
    <citation type="submission" date="2019-05" db="EMBL/GenBank/DDBJ databases">
        <title>Whole genome sequencing of Pseudanabaena catenata USMAC16.</title>
        <authorList>
            <person name="Khan Z."/>
            <person name="Omar W.M."/>
            <person name="Convey P."/>
            <person name="Merican F."/>
            <person name="Najimudin N."/>
        </authorList>
    </citation>
    <scope>NUCLEOTIDE SEQUENCE</scope>
    <source>
        <strain evidence="3">USMAC16</strain>
    </source>
</reference>
<feature type="non-terminal residue" evidence="3">
    <location>
        <position position="1"/>
    </location>
</feature>
<dbReference type="InterPro" id="IPR022385">
    <property type="entry name" value="Rhs_assc_core"/>
</dbReference>
<dbReference type="PANTHER" id="PTHR32305">
    <property type="match status" value="1"/>
</dbReference>
<dbReference type="EMBL" id="VBTY01000318">
    <property type="protein sequence ID" value="MDG3497286.1"/>
    <property type="molecule type" value="Genomic_DNA"/>
</dbReference>
<dbReference type="InterPro" id="IPR050708">
    <property type="entry name" value="T6SS_VgrG/RHS"/>
</dbReference>
<feature type="domain" description="Teneurin-like YD-shell" evidence="2">
    <location>
        <begin position="27"/>
        <end position="120"/>
    </location>
</feature>
<evidence type="ECO:0000313" key="3">
    <source>
        <dbReference type="EMBL" id="MDG3497286.1"/>
    </source>
</evidence>
<keyword evidence="1" id="KW-0677">Repeat</keyword>
<accession>A0A9X4MAZ5</accession>
<dbReference type="InterPro" id="IPR056823">
    <property type="entry name" value="TEN-like_YD-shell"/>
</dbReference>
<dbReference type="AlphaFoldDB" id="A0A9X4MAZ5"/>
<proteinExistence type="predicted"/>
<gene>
    <name evidence="3" type="ORF">FEV09_22375</name>
</gene>
<dbReference type="RefSeq" id="WP_009629505.1">
    <property type="nucleotide sequence ID" value="NZ_VBTY01000318.1"/>
</dbReference>
<evidence type="ECO:0000259" key="2">
    <source>
        <dbReference type="Pfam" id="PF25023"/>
    </source>
</evidence>
<evidence type="ECO:0000256" key="1">
    <source>
        <dbReference type="ARBA" id="ARBA00022737"/>
    </source>
</evidence>
<dbReference type="Gene3D" id="2.180.10.10">
    <property type="entry name" value="RHS repeat-associated core"/>
    <property type="match status" value="1"/>
</dbReference>
<organism evidence="3 4">
    <name type="scientific">Pseudanabaena catenata USMAC16</name>
    <dbReference type="NCBI Taxonomy" id="1855837"/>
    <lineage>
        <taxon>Bacteria</taxon>
        <taxon>Bacillati</taxon>
        <taxon>Cyanobacteriota</taxon>
        <taxon>Cyanophyceae</taxon>
        <taxon>Pseudanabaenales</taxon>
        <taxon>Pseudanabaenaceae</taxon>
        <taxon>Pseudanabaena</taxon>
    </lineage>
</organism>
<keyword evidence="4" id="KW-1185">Reference proteome</keyword>
<dbReference type="Proteomes" id="UP001152872">
    <property type="component" value="Unassembled WGS sequence"/>
</dbReference>
<evidence type="ECO:0000313" key="4">
    <source>
        <dbReference type="Proteomes" id="UP001152872"/>
    </source>
</evidence>
<sequence length="425" mass="46808">NVNHRYLFGNGVDQIEADENDGNTRWALTDHLGSVRDIVDDSGTVLNHVVYDAFGGVTSQTDESVVFRYGYTAREFDTESGLQYNRARYLDSFTGKFISEDPISFQGGDFNLYRYVFNSPLNGTDPSGEVTVYDALNAADQFFGSFSRVTTFGATDYIREKIYGNDVNKNQTGTFANLGTGAGVVTSFLLGGSAPRALVGVTNLQRLAQAHTVIGTGLGAYQSTKNILNGCATPWDILPFVPLVGFGGSVAWKGFTQPSNIGAIDAWLAGGSKGGIRRDLAAQRLNFSRNNSKVYYTVQNGDDATRLFNGGQPWPNSPTRAHLGEGLYTWGNRPDAQSYLNRLTQRGADVSIFSFRISNDKLQNLRTLDLRPPVSDEAANEWLSLYSSLYGKGLKHDYQHVIREATVGTEHYFQKDVFSLFRMSK</sequence>
<comment type="caution">
    <text evidence="3">The sequence shown here is derived from an EMBL/GenBank/DDBJ whole genome shotgun (WGS) entry which is preliminary data.</text>
</comment>
<protein>
    <submittedName>
        <fullName evidence="3">RHS repeat-associated core domain-containing protein</fullName>
    </submittedName>
</protein>